<protein>
    <submittedName>
        <fullName evidence="3">Uncharacterized protein</fullName>
    </submittedName>
</protein>
<name>A0A1B6KMQ1_9HEMI</name>
<proteinExistence type="inferred from homology"/>
<reference evidence="3" key="1">
    <citation type="submission" date="2015-11" db="EMBL/GenBank/DDBJ databases">
        <title>De novo transcriptome assembly of four potential Pierce s Disease insect vectors from Arizona vineyards.</title>
        <authorList>
            <person name="Tassone E.E."/>
        </authorList>
    </citation>
    <scope>NUCLEOTIDE SEQUENCE</scope>
</reference>
<dbReference type="InterPro" id="IPR026806">
    <property type="entry name" value="CDV3"/>
</dbReference>
<dbReference type="EMBL" id="GEBQ01027242">
    <property type="protein sequence ID" value="JAT12735.1"/>
    <property type="molecule type" value="Transcribed_RNA"/>
</dbReference>
<dbReference type="PANTHER" id="PTHR16284">
    <property type="entry name" value="PROTEIN CDV3 HOMOLOG"/>
    <property type="match status" value="1"/>
</dbReference>
<evidence type="ECO:0000256" key="2">
    <source>
        <dbReference type="SAM" id="MobiDB-lite"/>
    </source>
</evidence>
<feature type="compositionally biased region" description="Polar residues" evidence="2">
    <location>
        <begin position="54"/>
        <end position="64"/>
    </location>
</feature>
<feature type="compositionally biased region" description="Polar residues" evidence="2">
    <location>
        <begin position="162"/>
        <end position="177"/>
    </location>
</feature>
<feature type="non-terminal residue" evidence="3">
    <location>
        <position position="1"/>
    </location>
</feature>
<dbReference type="Pfam" id="PF15359">
    <property type="entry name" value="CDV3"/>
    <property type="match status" value="1"/>
</dbReference>
<feature type="compositionally biased region" description="Polar residues" evidence="2">
    <location>
        <begin position="1"/>
        <end position="13"/>
    </location>
</feature>
<evidence type="ECO:0000256" key="1">
    <source>
        <dbReference type="ARBA" id="ARBA00006062"/>
    </source>
</evidence>
<feature type="compositionally biased region" description="Acidic residues" evidence="2">
    <location>
        <begin position="14"/>
        <end position="35"/>
    </location>
</feature>
<dbReference type="PANTHER" id="PTHR16284:SF13">
    <property type="entry name" value="PROTEIN CDV3 HOMOLOG"/>
    <property type="match status" value="1"/>
</dbReference>
<accession>A0A1B6KMQ1</accession>
<dbReference type="AlphaFoldDB" id="A0A1B6KMQ1"/>
<feature type="region of interest" description="Disordered" evidence="2">
    <location>
        <begin position="1"/>
        <end position="100"/>
    </location>
</feature>
<feature type="compositionally biased region" description="Basic and acidic residues" evidence="2">
    <location>
        <begin position="65"/>
        <end position="75"/>
    </location>
</feature>
<feature type="region of interest" description="Disordered" evidence="2">
    <location>
        <begin position="152"/>
        <end position="189"/>
    </location>
</feature>
<sequence length="189" mass="20647">TGLKIQNITLNEQDNNEAENEMDGDEEGGMEENEAGEMVPRRKIISGPWKVMAQPQTQDDSTNSEGERPQEEEVARPIPLRSGGTLQGGAYIPPNLRNQPPTMAFASARIQKPKTAPDVNSEAMFPTLSAASSAEPAGAWGRKLKREEVGFEEVRNSKSHSSRYMDTSARMTPNKLSLGNKFGALTDQS</sequence>
<organism evidence="3">
    <name type="scientific">Graphocephala atropunctata</name>
    <dbReference type="NCBI Taxonomy" id="36148"/>
    <lineage>
        <taxon>Eukaryota</taxon>
        <taxon>Metazoa</taxon>
        <taxon>Ecdysozoa</taxon>
        <taxon>Arthropoda</taxon>
        <taxon>Hexapoda</taxon>
        <taxon>Insecta</taxon>
        <taxon>Pterygota</taxon>
        <taxon>Neoptera</taxon>
        <taxon>Paraneoptera</taxon>
        <taxon>Hemiptera</taxon>
        <taxon>Auchenorrhyncha</taxon>
        <taxon>Membracoidea</taxon>
        <taxon>Cicadellidae</taxon>
        <taxon>Cicadellinae</taxon>
        <taxon>Cicadellini</taxon>
        <taxon>Graphocephala</taxon>
    </lineage>
</organism>
<evidence type="ECO:0000313" key="3">
    <source>
        <dbReference type="EMBL" id="JAT12735.1"/>
    </source>
</evidence>
<comment type="similarity">
    <text evidence="1">Belongs to the CDV3 family.</text>
</comment>
<dbReference type="GO" id="GO:0005737">
    <property type="term" value="C:cytoplasm"/>
    <property type="evidence" value="ECO:0007669"/>
    <property type="project" value="TreeGrafter"/>
</dbReference>
<gene>
    <name evidence="3" type="ORF">g.8158</name>
</gene>